<feature type="domain" description="Ribosomal RNA methyltransferase SPB1-like C-terminal" evidence="2">
    <location>
        <begin position="262"/>
        <end position="456"/>
    </location>
</feature>
<feature type="region of interest" description="Disordered" evidence="1">
    <location>
        <begin position="151"/>
        <end position="260"/>
    </location>
</feature>
<dbReference type="EMBL" id="VEPZ02000982">
    <property type="protein sequence ID" value="KAE8705413.1"/>
    <property type="molecule type" value="Genomic_DNA"/>
</dbReference>
<organism evidence="3 4">
    <name type="scientific">Hibiscus syriacus</name>
    <name type="common">Rose of Sharon</name>
    <dbReference type="NCBI Taxonomy" id="106335"/>
    <lineage>
        <taxon>Eukaryota</taxon>
        <taxon>Viridiplantae</taxon>
        <taxon>Streptophyta</taxon>
        <taxon>Embryophyta</taxon>
        <taxon>Tracheophyta</taxon>
        <taxon>Spermatophyta</taxon>
        <taxon>Magnoliopsida</taxon>
        <taxon>eudicotyledons</taxon>
        <taxon>Gunneridae</taxon>
        <taxon>Pentapetalae</taxon>
        <taxon>rosids</taxon>
        <taxon>malvids</taxon>
        <taxon>Malvales</taxon>
        <taxon>Malvaceae</taxon>
        <taxon>Malvoideae</taxon>
        <taxon>Hibiscus</taxon>
    </lineage>
</organism>
<evidence type="ECO:0000259" key="2">
    <source>
        <dbReference type="Pfam" id="PF07780"/>
    </source>
</evidence>
<dbReference type="GO" id="GO:0006364">
    <property type="term" value="P:rRNA processing"/>
    <property type="evidence" value="ECO:0007669"/>
    <property type="project" value="InterPro"/>
</dbReference>
<dbReference type="GO" id="GO:0005634">
    <property type="term" value="C:nucleus"/>
    <property type="evidence" value="ECO:0007669"/>
    <property type="project" value="InterPro"/>
</dbReference>
<accession>A0A6A3ANI2</accession>
<feature type="compositionally biased region" description="Basic and acidic residues" evidence="1">
    <location>
        <begin position="214"/>
        <end position="248"/>
    </location>
</feature>
<keyword evidence="4" id="KW-1185">Reference proteome</keyword>
<gene>
    <name evidence="3" type="ORF">F3Y22_tig00110429pilonHSYRG01104</name>
</gene>
<evidence type="ECO:0000313" key="4">
    <source>
        <dbReference type="Proteomes" id="UP000436088"/>
    </source>
</evidence>
<feature type="region of interest" description="Disordered" evidence="1">
    <location>
        <begin position="439"/>
        <end position="495"/>
    </location>
</feature>
<evidence type="ECO:0000256" key="1">
    <source>
        <dbReference type="SAM" id="MobiDB-lite"/>
    </source>
</evidence>
<feature type="region of interest" description="Disordered" evidence="1">
    <location>
        <begin position="391"/>
        <end position="424"/>
    </location>
</feature>
<feature type="compositionally biased region" description="Basic and acidic residues" evidence="1">
    <location>
        <begin position="442"/>
        <end position="454"/>
    </location>
</feature>
<dbReference type="Proteomes" id="UP000436088">
    <property type="component" value="Unassembled WGS sequence"/>
</dbReference>
<evidence type="ECO:0000313" key="3">
    <source>
        <dbReference type="EMBL" id="KAE8705413.1"/>
    </source>
</evidence>
<dbReference type="InterPro" id="IPR012920">
    <property type="entry name" value="rRNA_MeTfrase_SPB1-like_C"/>
</dbReference>
<protein>
    <submittedName>
        <fullName evidence="3">SNF1-related protein kinase regulatory subunit gamma-1-like</fullName>
    </submittedName>
</protein>
<name>A0A6A3ANI2_HIBSY</name>
<dbReference type="GO" id="GO:0008168">
    <property type="term" value="F:methyltransferase activity"/>
    <property type="evidence" value="ECO:0007669"/>
    <property type="project" value="InterPro"/>
</dbReference>
<comment type="caution">
    <text evidence="3">The sequence shown here is derived from an EMBL/GenBank/DDBJ whole genome shotgun (WGS) entry which is preliminary data.</text>
</comment>
<dbReference type="Pfam" id="PF07780">
    <property type="entry name" value="Spb1_C"/>
    <property type="match status" value="1"/>
</dbReference>
<proteinExistence type="predicted"/>
<dbReference type="AlphaFoldDB" id="A0A6A3ANI2"/>
<feature type="region of interest" description="Disordered" evidence="1">
    <location>
        <begin position="1"/>
        <end position="37"/>
    </location>
</feature>
<feature type="compositionally biased region" description="Basic residues" evidence="1">
    <location>
        <begin position="464"/>
        <end position="478"/>
    </location>
</feature>
<reference evidence="3" key="1">
    <citation type="submission" date="2019-09" db="EMBL/GenBank/DDBJ databases">
        <title>Draft genome information of white flower Hibiscus syriacus.</title>
        <authorList>
            <person name="Kim Y.-M."/>
        </authorList>
    </citation>
    <scope>NUCLEOTIDE SEQUENCE [LARGE SCALE GENOMIC DNA]</scope>
    <source>
        <strain evidence="3">YM2019G1</strain>
    </source>
</reference>
<sequence>MQLRKALSPSEKATPPTPTTAKDDDKGDEENEDDKLLNEMEELTYAMERKKKREKKLLAKRRAKEKSRKATGMQIDALEDGYVDHELFSLSSIKGKKDLATVDSTEYDEKIEEILDHAYEEYVSKKDGSTKQRKRAKEAYDKLEGGYGDIIFSDHDSDMEEADPEANPLMIPLDDGEGPTQEEITDRWFGQDIFADAVEQGDLGKYDSDDEMETDKRKERAAIPERSKVKKKQDERLDIPNKAEEKKANNAAGPKSTKLLASKTQDDFEIVLAPATDSSDDSSSDDSVEYDVETKTEILACAKKMLRKMRRDQILDDAYGKYMFHDDGLPKWFLDEEKRHCQPIKPVTKEEIAAMRAQFKEINARPVKKVAEAKARKKRIAMKKLDKVRQKANSISDQADISERSKGKQIEQLYKKATPKKPQKEYVVARKGVQVMAGKGKVLVDRRMKKDARARGTGKPGKGGSKKGKNGRARKGKGSVKASGGKGNKGARMHD</sequence>